<proteinExistence type="inferred from homology"/>
<protein>
    <submittedName>
        <fullName evidence="10">Acyl-ACP thioesterase domain-containing protein</fullName>
    </submittedName>
</protein>
<evidence type="ECO:0000256" key="2">
    <source>
        <dbReference type="ARBA" id="ARBA00022516"/>
    </source>
</evidence>
<name>A0ABV1AJ13_9FIRM</name>
<dbReference type="RefSeq" id="WP_349077666.1">
    <property type="nucleotide sequence ID" value="NZ_JBBMEI010000008.1"/>
</dbReference>
<evidence type="ECO:0000256" key="3">
    <source>
        <dbReference type="ARBA" id="ARBA00022801"/>
    </source>
</evidence>
<evidence type="ECO:0000313" key="11">
    <source>
        <dbReference type="Proteomes" id="UP001446032"/>
    </source>
</evidence>
<dbReference type="InterPro" id="IPR029069">
    <property type="entry name" value="HotDog_dom_sf"/>
</dbReference>
<gene>
    <name evidence="10" type="ORF">WMO75_04005</name>
</gene>
<dbReference type="Pfam" id="PF01643">
    <property type="entry name" value="Acyl-ACP_TE"/>
    <property type="match status" value="1"/>
</dbReference>
<evidence type="ECO:0000259" key="8">
    <source>
        <dbReference type="Pfam" id="PF01643"/>
    </source>
</evidence>
<dbReference type="Pfam" id="PF20791">
    <property type="entry name" value="Acyl-ACP_TE_C"/>
    <property type="match status" value="1"/>
</dbReference>
<sequence length="234" mass="27280">MAYSFSGRVRYSEIGENGLLTLPGVLNYFQDCSTFQSEEVGLGMEVLKEWKRFWVLSAWQVIVDRYPYLGEEITTSTWAYGFRSFLGMRNFCMETKGGERLAYANTYWTYINAENGLPVKLTERDTAAYGLEPKLDMDYAPRKIKLPGEYEQQEDFAVQKHHLDTNHHVNNCQYVQMAMDYLPADFRIHQMRAEYKQQARLHDVICPARAVEDTKTTILLNDQKSEPYAIVEFM</sequence>
<organism evidence="10 11">
    <name type="scientific">Blautia intestinihominis</name>
    <dbReference type="NCBI Taxonomy" id="3133152"/>
    <lineage>
        <taxon>Bacteria</taxon>
        <taxon>Bacillati</taxon>
        <taxon>Bacillota</taxon>
        <taxon>Clostridia</taxon>
        <taxon>Lachnospirales</taxon>
        <taxon>Lachnospiraceae</taxon>
        <taxon>Blautia</taxon>
    </lineage>
</organism>
<keyword evidence="4" id="KW-0276">Fatty acid metabolism</keyword>
<evidence type="ECO:0000256" key="5">
    <source>
        <dbReference type="ARBA" id="ARBA00022946"/>
    </source>
</evidence>
<dbReference type="InterPro" id="IPR045023">
    <property type="entry name" value="FATA/B"/>
</dbReference>
<dbReference type="InterPro" id="IPR002864">
    <property type="entry name" value="Acyl-ACP_thioesterase_NHD"/>
</dbReference>
<dbReference type="Proteomes" id="UP001446032">
    <property type="component" value="Unassembled WGS sequence"/>
</dbReference>
<dbReference type="PANTHER" id="PTHR31727">
    <property type="entry name" value="OLEOYL-ACYL CARRIER PROTEIN THIOESTERASE 1, CHLOROPLASTIC"/>
    <property type="match status" value="1"/>
</dbReference>
<evidence type="ECO:0000256" key="1">
    <source>
        <dbReference type="ARBA" id="ARBA00006500"/>
    </source>
</evidence>
<keyword evidence="3" id="KW-0378">Hydrolase</keyword>
<feature type="domain" description="Acyl-ACP thioesterase N-terminal hotdog" evidence="8">
    <location>
        <begin position="8"/>
        <end position="123"/>
    </location>
</feature>
<feature type="domain" description="Acyl-ACP thioesterase-like C-terminal" evidence="9">
    <location>
        <begin position="151"/>
        <end position="205"/>
    </location>
</feature>
<evidence type="ECO:0000313" key="10">
    <source>
        <dbReference type="EMBL" id="MEQ2357513.1"/>
    </source>
</evidence>
<dbReference type="Gene3D" id="3.10.129.10">
    <property type="entry name" value="Hotdog Thioesterase"/>
    <property type="match status" value="1"/>
</dbReference>
<comment type="caution">
    <text evidence="10">The sequence shown here is derived from an EMBL/GenBank/DDBJ whole genome shotgun (WGS) entry which is preliminary data.</text>
</comment>
<keyword evidence="5" id="KW-0809">Transit peptide</keyword>
<evidence type="ECO:0000259" key="9">
    <source>
        <dbReference type="Pfam" id="PF20791"/>
    </source>
</evidence>
<dbReference type="SUPFAM" id="SSF54637">
    <property type="entry name" value="Thioesterase/thiol ester dehydrase-isomerase"/>
    <property type="match status" value="2"/>
</dbReference>
<reference evidence="10 11" key="1">
    <citation type="submission" date="2024-03" db="EMBL/GenBank/DDBJ databases">
        <title>Human intestinal bacterial collection.</title>
        <authorList>
            <person name="Pauvert C."/>
            <person name="Hitch T.C.A."/>
            <person name="Clavel T."/>
        </authorList>
    </citation>
    <scope>NUCLEOTIDE SEQUENCE [LARGE SCALE GENOMIC DNA]</scope>
    <source>
        <strain evidence="10 11">CLA-AA-H95</strain>
    </source>
</reference>
<comment type="similarity">
    <text evidence="1">Belongs to the acyl-ACP thioesterase family.</text>
</comment>
<keyword evidence="6" id="KW-0443">Lipid metabolism</keyword>
<dbReference type="InterPro" id="IPR049427">
    <property type="entry name" value="Acyl-ACP_TE_C"/>
</dbReference>
<dbReference type="PANTHER" id="PTHR31727:SF6">
    <property type="entry name" value="OLEOYL-ACYL CARRIER PROTEIN THIOESTERASE 1, CHLOROPLASTIC"/>
    <property type="match status" value="1"/>
</dbReference>
<keyword evidence="7" id="KW-0275">Fatty acid biosynthesis</keyword>
<keyword evidence="11" id="KW-1185">Reference proteome</keyword>
<evidence type="ECO:0000256" key="4">
    <source>
        <dbReference type="ARBA" id="ARBA00022832"/>
    </source>
</evidence>
<evidence type="ECO:0000256" key="7">
    <source>
        <dbReference type="ARBA" id="ARBA00023160"/>
    </source>
</evidence>
<keyword evidence="2" id="KW-0444">Lipid biosynthesis</keyword>
<accession>A0ABV1AJ13</accession>
<evidence type="ECO:0000256" key="6">
    <source>
        <dbReference type="ARBA" id="ARBA00023098"/>
    </source>
</evidence>
<dbReference type="CDD" id="cd00586">
    <property type="entry name" value="4HBT"/>
    <property type="match status" value="1"/>
</dbReference>
<dbReference type="EMBL" id="JBBMEI010000008">
    <property type="protein sequence ID" value="MEQ2357513.1"/>
    <property type="molecule type" value="Genomic_DNA"/>
</dbReference>